<feature type="repeat" description="PPR" evidence="2">
    <location>
        <begin position="160"/>
        <end position="194"/>
    </location>
</feature>
<dbReference type="EMBL" id="LSSL01003465">
    <property type="protein sequence ID" value="OLY80447.1"/>
    <property type="molecule type" value="Genomic_DNA"/>
</dbReference>
<dbReference type="Pfam" id="PF01535">
    <property type="entry name" value="PPR"/>
    <property type="match status" value="1"/>
</dbReference>
<reference evidence="4" key="2">
    <citation type="submission" date="2017-01" db="EMBL/GenBank/DDBJ databases">
        <authorList>
            <person name="Mah S.A."/>
            <person name="Swanson W.J."/>
            <person name="Moy G.W."/>
            <person name="Vacquier V.D."/>
        </authorList>
    </citation>
    <scope>NUCLEOTIDE SEQUENCE</scope>
    <source>
        <strain evidence="4">ALG-7-W6</strain>
    </source>
</reference>
<dbReference type="Gene3D" id="1.25.40.10">
    <property type="entry name" value="Tetratricopeptide repeat domain"/>
    <property type="match status" value="2"/>
</dbReference>
<dbReference type="Pfam" id="PF13812">
    <property type="entry name" value="PPR_3"/>
    <property type="match status" value="1"/>
</dbReference>
<evidence type="ECO:0000256" key="2">
    <source>
        <dbReference type="PROSITE-ProRule" id="PRU00708"/>
    </source>
</evidence>
<evidence type="ECO:0000313" key="4">
    <source>
        <dbReference type="EMBL" id="OLY80447.1"/>
    </source>
</evidence>
<dbReference type="OrthoDB" id="5567375at2759"/>
<accession>A0A1R0GU86</accession>
<reference evidence="4 5" key="1">
    <citation type="journal article" date="2016" name="Mol. Biol. Evol.">
        <title>Genome-Wide Survey of Gut Fungi (Harpellales) Reveals the First Horizontally Transferred Ubiquitin Gene from a Mosquito Host.</title>
        <authorList>
            <person name="Wang Y."/>
            <person name="White M.M."/>
            <person name="Kvist S."/>
            <person name="Moncalvo J.M."/>
        </authorList>
    </citation>
    <scope>NUCLEOTIDE SEQUENCE [LARGE SCALE GENOMIC DNA]</scope>
    <source>
        <strain evidence="4 5">ALG-7-W6</strain>
    </source>
</reference>
<evidence type="ECO:0000256" key="1">
    <source>
        <dbReference type="ARBA" id="ARBA00022737"/>
    </source>
</evidence>
<keyword evidence="1" id="KW-0677">Repeat</keyword>
<keyword evidence="5" id="KW-1185">Reference proteome</keyword>
<protein>
    <submittedName>
        <fullName evidence="4">Pentatricopeptide repeat-containing protein</fullName>
    </submittedName>
</protein>
<name>A0A1R0GU86_9FUNG</name>
<dbReference type="PANTHER" id="PTHR47941">
    <property type="entry name" value="PENTATRICOPEPTIDE REPEAT-CONTAINING PROTEIN 3, MITOCHONDRIAL"/>
    <property type="match status" value="1"/>
</dbReference>
<dbReference type="Proteomes" id="UP000187455">
    <property type="component" value="Unassembled WGS sequence"/>
</dbReference>
<evidence type="ECO:0000313" key="5">
    <source>
        <dbReference type="Proteomes" id="UP000187455"/>
    </source>
</evidence>
<comment type="caution">
    <text evidence="4">The sequence shown here is derived from an EMBL/GenBank/DDBJ whole genome shotgun (WGS) entry which is preliminary data.</text>
</comment>
<proteinExistence type="predicted"/>
<dbReference type="STRING" id="133383.A0A1R0GU86"/>
<dbReference type="PROSITE" id="PS51375">
    <property type="entry name" value="PPR"/>
    <property type="match status" value="3"/>
</dbReference>
<organism evidence="4 5">
    <name type="scientific">Smittium mucronatum</name>
    <dbReference type="NCBI Taxonomy" id="133383"/>
    <lineage>
        <taxon>Eukaryota</taxon>
        <taxon>Fungi</taxon>
        <taxon>Fungi incertae sedis</taxon>
        <taxon>Zoopagomycota</taxon>
        <taxon>Kickxellomycotina</taxon>
        <taxon>Harpellomycetes</taxon>
        <taxon>Harpellales</taxon>
        <taxon>Legeriomycetaceae</taxon>
        <taxon>Smittium</taxon>
    </lineage>
</organism>
<feature type="repeat" description="PPR" evidence="2">
    <location>
        <begin position="516"/>
        <end position="550"/>
    </location>
</feature>
<dbReference type="InterPro" id="IPR011990">
    <property type="entry name" value="TPR-like_helical_dom_sf"/>
</dbReference>
<dbReference type="AlphaFoldDB" id="A0A1R0GU86"/>
<dbReference type="EMBL" id="LSSL01004492">
    <property type="protein sequence ID" value="OLY79409.1"/>
    <property type="molecule type" value="Genomic_DNA"/>
</dbReference>
<dbReference type="InterPro" id="IPR002885">
    <property type="entry name" value="PPR_rpt"/>
</dbReference>
<feature type="repeat" description="PPR" evidence="2">
    <location>
        <begin position="125"/>
        <end position="159"/>
    </location>
</feature>
<gene>
    <name evidence="4" type="ORF">AYI68_g5454</name>
    <name evidence="3" type="ORF">AYI68_g6521</name>
</gene>
<sequence>MDKAESILDQFSDFDPRNFAYCRFCLLKEYSRKRIEDKSYIHLKKLVEIYYLTLSKLGMRTILGLKNPSHPFLSKKPKPLQYLAHLVLISYNIFINLLSKDPTKKNGQIHRVFKDLVSLPGIEPDIYTFNTLINSCLLRNDKFQANVWMEKMKKYKIEPDVVTTTSWIVFFVKSGKWNEVSNMLQTMKELNIKPNSVTELSLMVGESRRNNTEAIRIKFWNIISTHQSKIPSTGLIDLPIEIISFILKQSSKDPSSWVEEILYILNFIKSSNLKSNLSIEELIFRMPGISEVLKFRNYISELANGLNMTIFYNIFQPENQYQKESLRKSLHSNLENVNYKQVPQNIKNQIYTQFKVEYLEKTSKEILTSLESIFVSLFIHMVKSKDINKALFLYDMYMKDDSSPKTFDPIFFYTLHKAQLFVKDNESSLKTLKHICKNSLFKYGYPISDLINYYLEDSSESNLNLPFLGIDPLTYINQSPNLFGYTSLLQYTSELQALGNLEYIWTCMLDSGIKPDSLAYLKRIKAHCLAGDEKKVKEMYWEMIDSNIKPSSHTIDFVFRSMFYDFDFPALVSVAYNSIVELGVSPNTLGMNYLIMAMFKNEHTVQTLTLSTQLFILMMNRESGLDYKKYYRDISLINIRHRLEDNIQDYKTFAPQKPSITNTMDNVESMVDWLSSNDSGSLNLKNSTEILYETAEVDKFVITDSRRNHYLDPSIQISNPSKEYGAVNHLLKKISGIIAHFEQNTINFNNYCNGEGTEIDLKKITNKGINIAPPPNLLTFTNISRYALKLKEYGMVIEIYEEFLKYKPFHKWSRTENPRFYGFVLLSYVATNDINGAKNIWDKMCSSGYILEEHKHNFDKYCSYYLDKSIKNL</sequence>
<evidence type="ECO:0000313" key="3">
    <source>
        <dbReference type="EMBL" id="OLY79409.1"/>
    </source>
</evidence>